<evidence type="ECO:0000313" key="3">
    <source>
        <dbReference type="Proteomes" id="UP000219546"/>
    </source>
</evidence>
<proteinExistence type="predicted"/>
<dbReference type="EMBL" id="OAOP01000010">
    <property type="protein sequence ID" value="SNX74764.1"/>
    <property type="molecule type" value="Genomic_DNA"/>
</dbReference>
<accession>A0A285D4L7</accession>
<evidence type="ECO:0000256" key="1">
    <source>
        <dbReference type="SAM" id="Coils"/>
    </source>
</evidence>
<organism evidence="2 3">
    <name type="scientific">Bacillus oleivorans</name>
    <dbReference type="NCBI Taxonomy" id="1448271"/>
    <lineage>
        <taxon>Bacteria</taxon>
        <taxon>Bacillati</taxon>
        <taxon>Bacillota</taxon>
        <taxon>Bacilli</taxon>
        <taxon>Bacillales</taxon>
        <taxon>Bacillaceae</taxon>
        <taxon>Bacillus</taxon>
    </lineage>
</organism>
<dbReference type="AlphaFoldDB" id="A0A285D4L7"/>
<evidence type="ECO:0000313" key="2">
    <source>
        <dbReference type="EMBL" id="SNX74764.1"/>
    </source>
</evidence>
<feature type="coiled-coil region" evidence="1">
    <location>
        <begin position="50"/>
        <end position="77"/>
    </location>
</feature>
<sequence length="143" mass="16427">MKFHLIGEDTKIEIEVLGRSHPNTTDYWDGNWLFSKINLNIPGYLAGFPMDLRTDELQDFTNELKKLEKEMVGKAILKNLDGYYHFEGEIDQLGKIKWSAETCYPAGHGAILNFEFKSDQSYLQGLIKELEQILTEFPVIGIP</sequence>
<keyword evidence="1" id="KW-0175">Coiled coil</keyword>
<keyword evidence="3" id="KW-1185">Reference proteome</keyword>
<dbReference type="RefSeq" id="WP_097160110.1">
    <property type="nucleotide sequence ID" value="NZ_JBEPMQ010000011.1"/>
</dbReference>
<dbReference type="Proteomes" id="UP000219546">
    <property type="component" value="Unassembled WGS sequence"/>
</dbReference>
<reference evidence="2 3" key="1">
    <citation type="submission" date="2017-08" db="EMBL/GenBank/DDBJ databases">
        <authorList>
            <person name="de Groot N.N."/>
        </authorList>
    </citation>
    <scope>NUCLEOTIDE SEQUENCE [LARGE SCALE GENOMIC DNA]</scope>
    <source>
        <strain evidence="2 3">JC228</strain>
    </source>
</reference>
<name>A0A285D4L7_9BACI</name>
<protein>
    <submittedName>
        <fullName evidence="2">Uncharacterized protein</fullName>
    </submittedName>
</protein>
<dbReference type="OrthoDB" id="1495261at2"/>
<dbReference type="Pfam" id="PF24716">
    <property type="entry name" value="WapI"/>
    <property type="match status" value="1"/>
</dbReference>
<dbReference type="InterPro" id="IPR056510">
    <property type="entry name" value="WapI"/>
</dbReference>
<gene>
    <name evidence="2" type="ORF">SAMN05877753_11061</name>
</gene>